<sequence>MEVRTTGLTKFYNSVIKSGSFKIVLIYITISLLWIFSSDYTLYIFRNTFNAATYAIINSGKGVVFVIGTGTILFFLIRHSNRRIVNRENEYRDLYLSNPNPMWIYDPVSLKFISVNDAAVTTYGYTKREFLNLTIKAIRNGDNDAGNVVNAIKDEGKFQKSGIWTHVKKDGSLIFVDISSQRIKFLKKDAVMILAHDCTEKIMNDDKLKQLNLTLANEKKRLSDIQELSKIAGWDYYIVDNKLVLSDEMFNIFNLDKSKVEVSYVRFLKTVYKDDRELFLKAAKITIDEGRDLDVVHRFYLGKNDIRYIRELGKLEYINGIPFKVRGTMQDITELKRIEHEKDLINNENKKLGNIITKINNMVLIQDTENRITWVNKAFEDFTGYALEEVQGLNPASFLIATENAPEVTIIKQAIEKREAFSAEIINYSKTKQPYWVNIEFTPLFDDGQFTGYISVHNNVTARKEKEGEITKQNIILRDIAWLSSHELRRPAASIMGLMGLIKDTDDVAEKDEYLSLLDECTTQLDHIIHKIHDTINEKLPGVK</sequence>
<feature type="transmembrane region" description="Helical" evidence="6">
    <location>
        <begin position="51"/>
        <end position="77"/>
    </location>
</feature>
<keyword evidence="6" id="KW-0472">Membrane</keyword>
<evidence type="ECO:0000259" key="8">
    <source>
        <dbReference type="PROSITE" id="PS50113"/>
    </source>
</evidence>
<evidence type="ECO:0000256" key="5">
    <source>
        <dbReference type="ARBA" id="ARBA00022777"/>
    </source>
</evidence>
<dbReference type="Gene3D" id="1.10.287.130">
    <property type="match status" value="1"/>
</dbReference>
<accession>H1Y5J7</accession>
<dbReference type="eggNOG" id="COG2202">
    <property type="taxonomic scope" value="Bacteria"/>
</dbReference>
<dbReference type="PROSITE" id="PS50112">
    <property type="entry name" value="PAS"/>
    <property type="match status" value="2"/>
</dbReference>
<dbReference type="InterPro" id="IPR035965">
    <property type="entry name" value="PAS-like_dom_sf"/>
</dbReference>
<feature type="domain" description="PAS" evidence="7">
    <location>
        <begin position="348"/>
        <end position="392"/>
    </location>
</feature>
<dbReference type="Proteomes" id="UP000002774">
    <property type="component" value="Chromosome"/>
</dbReference>
<dbReference type="SUPFAM" id="SSF47384">
    <property type="entry name" value="Homodimeric domain of signal transducing histidine kinase"/>
    <property type="match status" value="1"/>
</dbReference>
<dbReference type="OrthoDB" id="6231665at2"/>
<dbReference type="CDD" id="cd00082">
    <property type="entry name" value="HisKA"/>
    <property type="match status" value="1"/>
</dbReference>
<evidence type="ECO:0000256" key="6">
    <source>
        <dbReference type="SAM" id="Phobius"/>
    </source>
</evidence>
<dbReference type="GO" id="GO:0000155">
    <property type="term" value="F:phosphorelay sensor kinase activity"/>
    <property type="evidence" value="ECO:0007669"/>
    <property type="project" value="InterPro"/>
</dbReference>
<feature type="transmembrane region" description="Helical" evidence="6">
    <location>
        <begin position="21"/>
        <end position="45"/>
    </location>
</feature>
<gene>
    <name evidence="9" type="ORF">Mucpa_5274</name>
</gene>
<dbReference type="Pfam" id="PF13426">
    <property type="entry name" value="PAS_9"/>
    <property type="match status" value="2"/>
</dbReference>
<reference evidence="9" key="1">
    <citation type="submission" date="2011-09" db="EMBL/GenBank/DDBJ databases">
        <title>The permanent draft genome of Mucilaginibacter paludis DSM 18603.</title>
        <authorList>
            <consortium name="US DOE Joint Genome Institute (JGI-PGF)"/>
            <person name="Lucas S."/>
            <person name="Han J."/>
            <person name="Lapidus A."/>
            <person name="Bruce D."/>
            <person name="Goodwin L."/>
            <person name="Pitluck S."/>
            <person name="Peters L."/>
            <person name="Kyrpides N."/>
            <person name="Mavromatis K."/>
            <person name="Ivanova N."/>
            <person name="Mikhailova N."/>
            <person name="Held B."/>
            <person name="Detter J.C."/>
            <person name="Tapia R."/>
            <person name="Han C."/>
            <person name="Land M."/>
            <person name="Hauser L."/>
            <person name="Markowitz V."/>
            <person name="Cheng J.-F."/>
            <person name="Hugenholtz P."/>
            <person name="Woyke T."/>
            <person name="Wu D."/>
            <person name="Tindall B."/>
            <person name="Brambilla E."/>
            <person name="Klenk H.-P."/>
            <person name="Eisen J.A."/>
        </authorList>
    </citation>
    <scope>NUCLEOTIDE SEQUENCE [LARGE SCALE GENOMIC DNA]</scope>
    <source>
        <strain evidence="9">DSM 18603</strain>
    </source>
</reference>
<dbReference type="PANTHER" id="PTHR43304">
    <property type="entry name" value="PHYTOCHROME-LIKE PROTEIN CPH1"/>
    <property type="match status" value="1"/>
</dbReference>
<keyword evidence="6" id="KW-1133">Transmembrane helix</keyword>
<dbReference type="AlphaFoldDB" id="H1Y5J7"/>
<dbReference type="CDD" id="cd00130">
    <property type="entry name" value="PAS"/>
    <property type="match status" value="1"/>
</dbReference>
<evidence type="ECO:0000259" key="7">
    <source>
        <dbReference type="PROSITE" id="PS50112"/>
    </source>
</evidence>
<evidence type="ECO:0000256" key="1">
    <source>
        <dbReference type="ARBA" id="ARBA00000085"/>
    </source>
</evidence>
<dbReference type="InterPro" id="IPR000700">
    <property type="entry name" value="PAS-assoc_C"/>
</dbReference>
<keyword evidence="10" id="KW-1185">Reference proteome</keyword>
<feature type="domain" description="PAC" evidence="8">
    <location>
        <begin position="419"/>
        <end position="472"/>
    </location>
</feature>
<proteinExistence type="predicted"/>
<dbReference type="InterPro" id="IPR036097">
    <property type="entry name" value="HisK_dim/P_sf"/>
</dbReference>
<keyword evidence="6" id="KW-0812">Transmembrane</keyword>
<dbReference type="RefSeq" id="WP_008510503.1">
    <property type="nucleotide sequence ID" value="NZ_CM001403.1"/>
</dbReference>
<dbReference type="Gene3D" id="3.30.450.20">
    <property type="entry name" value="PAS domain"/>
    <property type="match status" value="3"/>
</dbReference>
<dbReference type="PANTHER" id="PTHR43304:SF1">
    <property type="entry name" value="PAC DOMAIN-CONTAINING PROTEIN"/>
    <property type="match status" value="1"/>
</dbReference>
<comment type="catalytic activity">
    <reaction evidence="1">
        <text>ATP + protein L-histidine = ADP + protein N-phospho-L-histidine.</text>
        <dbReference type="EC" id="2.7.13.3"/>
    </reaction>
</comment>
<dbReference type="SMART" id="SM00091">
    <property type="entry name" value="PAS"/>
    <property type="match status" value="2"/>
</dbReference>
<dbReference type="STRING" id="714943.Mucpa_5274"/>
<dbReference type="PROSITE" id="PS50113">
    <property type="entry name" value="PAC"/>
    <property type="match status" value="1"/>
</dbReference>
<evidence type="ECO:0000256" key="2">
    <source>
        <dbReference type="ARBA" id="ARBA00012438"/>
    </source>
</evidence>
<name>H1Y5J7_9SPHI</name>
<dbReference type="InterPro" id="IPR001610">
    <property type="entry name" value="PAC"/>
</dbReference>
<dbReference type="SMART" id="SM00086">
    <property type="entry name" value="PAC"/>
    <property type="match status" value="3"/>
</dbReference>
<dbReference type="NCBIfam" id="TIGR00229">
    <property type="entry name" value="sensory_box"/>
    <property type="match status" value="2"/>
</dbReference>
<dbReference type="InterPro" id="IPR000014">
    <property type="entry name" value="PAS"/>
</dbReference>
<dbReference type="InterPro" id="IPR003661">
    <property type="entry name" value="HisK_dim/P_dom"/>
</dbReference>
<evidence type="ECO:0000256" key="3">
    <source>
        <dbReference type="ARBA" id="ARBA00022553"/>
    </source>
</evidence>
<feature type="domain" description="PAS" evidence="7">
    <location>
        <begin position="87"/>
        <end position="132"/>
    </location>
</feature>
<evidence type="ECO:0000256" key="4">
    <source>
        <dbReference type="ARBA" id="ARBA00022679"/>
    </source>
</evidence>
<dbReference type="HOGENOM" id="CLU_500390_0_0_10"/>
<dbReference type="SUPFAM" id="SSF55785">
    <property type="entry name" value="PYP-like sensor domain (PAS domain)"/>
    <property type="match status" value="3"/>
</dbReference>
<dbReference type="EC" id="2.7.13.3" evidence="2"/>
<keyword evidence="3" id="KW-0597">Phosphoprotein</keyword>
<dbReference type="InterPro" id="IPR052162">
    <property type="entry name" value="Sensor_kinase/Photoreceptor"/>
</dbReference>
<keyword evidence="4" id="KW-0808">Transferase</keyword>
<protein>
    <recommendedName>
        <fullName evidence="2">histidine kinase</fullName>
        <ecNumber evidence="2">2.7.13.3</ecNumber>
    </recommendedName>
</protein>
<keyword evidence="5" id="KW-0418">Kinase</keyword>
<evidence type="ECO:0000313" key="9">
    <source>
        <dbReference type="EMBL" id="EHQ29349.1"/>
    </source>
</evidence>
<dbReference type="EMBL" id="CM001403">
    <property type="protein sequence ID" value="EHQ29349.1"/>
    <property type="molecule type" value="Genomic_DNA"/>
</dbReference>
<evidence type="ECO:0000313" key="10">
    <source>
        <dbReference type="Proteomes" id="UP000002774"/>
    </source>
</evidence>
<organism evidence="9 10">
    <name type="scientific">Mucilaginibacter paludis DSM 18603</name>
    <dbReference type="NCBI Taxonomy" id="714943"/>
    <lineage>
        <taxon>Bacteria</taxon>
        <taxon>Pseudomonadati</taxon>
        <taxon>Bacteroidota</taxon>
        <taxon>Sphingobacteriia</taxon>
        <taxon>Sphingobacteriales</taxon>
        <taxon>Sphingobacteriaceae</taxon>
        <taxon>Mucilaginibacter</taxon>
    </lineage>
</organism>